<dbReference type="EMBL" id="JBEUWX010000002">
    <property type="protein sequence ID" value="MFA9949597.1"/>
    <property type="molecule type" value="Genomic_DNA"/>
</dbReference>
<dbReference type="RefSeq" id="WP_418890713.1">
    <property type="nucleotide sequence ID" value="NZ_JBEUWX010000002.1"/>
</dbReference>
<reference evidence="3" key="1">
    <citation type="submission" date="2024-06" db="EMBL/GenBank/DDBJ databases">
        <title>Radixoralia hellwigii gen. nov., sp nov., isolated from a root canal in the human oral cavity.</title>
        <authorList>
            <person name="Bartsch S."/>
            <person name="Wittmer A."/>
            <person name="Schulz A.-K."/>
            <person name="Neumann-Schaal M."/>
            <person name="Wolf J."/>
            <person name="Gronow S."/>
            <person name="Tennert C."/>
            <person name="Haecker G."/>
            <person name="Cieplik F."/>
            <person name="Al-Ahmad A."/>
        </authorList>
    </citation>
    <scope>NUCLEOTIDE SEQUENCE [LARGE SCALE GENOMIC DNA]</scope>
    <source>
        <strain evidence="3">Wk13</strain>
    </source>
</reference>
<gene>
    <name evidence="2" type="ORF">ABCS64_04515</name>
</gene>
<sequence length="373" mass="41307">MDFRFSVYAEYRVSLQFSGFVRNRFFGRAAQAVLILRGGSMNKTFFRKFALTAVLGVFASSSALAAVTGKVGHAMPEEHPQAVAMNKFAELAAKYTNNNVKLKVFHSSVLGSDEKMLQAVQAGTQEFYIGTLAPFSAKVKEVQVWDLPFLFANTKQVYTVLDGAASKKIFTKLEPIGVHGLMWTGMGFRNLSNSKHPVTKLEDIAGLKLRVMANPVAMETWKTLGANAVPMAFAEVFTALEIKAIDGQENPLVHMYTNKMQEVQKYISLTNHVYTPVALIASKKFWDKLSAADKEGVQKAAEEAKILQRQLLDQGDKDVIEKFRKVGVQVDEVSAAELAKIQEKVKPVITKFTPQIGEEFLKEFQAEIAAVAK</sequence>
<evidence type="ECO:0000313" key="3">
    <source>
        <dbReference type="Proteomes" id="UP001574673"/>
    </source>
</evidence>
<dbReference type="PIRSF" id="PIRSF006470">
    <property type="entry name" value="DctB"/>
    <property type="match status" value="1"/>
</dbReference>
<dbReference type="InterPro" id="IPR004682">
    <property type="entry name" value="TRAP_DctP"/>
</dbReference>
<evidence type="ECO:0000313" key="2">
    <source>
        <dbReference type="EMBL" id="MFA9949597.1"/>
    </source>
</evidence>
<keyword evidence="3" id="KW-1185">Reference proteome</keyword>
<evidence type="ECO:0000256" key="1">
    <source>
        <dbReference type="ARBA" id="ARBA00022729"/>
    </source>
</evidence>
<protein>
    <submittedName>
        <fullName evidence="2">TRAP transporter substrate-binding protein</fullName>
    </submittedName>
</protein>
<name>A0ABV4UD63_9RHOO</name>
<organism evidence="2 3">
    <name type="scientific">Dentiradicibacter hellwigii</name>
    <dbReference type="NCBI Taxonomy" id="3149053"/>
    <lineage>
        <taxon>Bacteria</taxon>
        <taxon>Pseudomonadati</taxon>
        <taxon>Pseudomonadota</taxon>
        <taxon>Betaproteobacteria</taxon>
        <taxon>Rhodocyclales</taxon>
        <taxon>Rhodocyclaceae</taxon>
        <taxon>Dentiradicibacter</taxon>
    </lineage>
</organism>
<dbReference type="Pfam" id="PF03480">
    <property type="entry name" value="DctP"/>
    <property type="match status" value="1"/>
</dbReference>
<dbReference type="InterPro" id="IPR038404">
    <property type="entry name" value="TRAP_DctP_sf"/>
</dbReference>
<dbReference type="NCBIfam" id="NF037995">
    <property type="entry name" value="TRAP_S1"/>
    <property type="match status" value="1"/>
</dbReference>
<dbReference type="PANTHER" id="PTHR33376:SF2">
    <property type="entry name" value="DICARBOXYLATE-BINDING PERIPLASMIC PROTEIN"/>
    <property type="match status" value="1"/>
</dbReference>
<dbReference type="Proteomes" id="UP001574673">
    <property type="component" value="Unassembled WGS sequence"/>
</dbReference>
<keyword evidence="1" id="KW-0732">Signal</keyword>
<dbReference type="CDD" id="cd13679">
    <property type="entry name" value="PBP2_TRAP_YiaO_like"/>
    <property type="match status" value="1"/>
</dbReference>
<comment type="caution">
    <text evidence="2">The sequence shown here is derived from an EMBL/GenBank/DDBJ whole genome shotgun (WGS) entry which is preliminary data.</text>
</comment>
<accession>A0ABV4UD63</accession>
<proteinExistence type="predicted"/>
<dbReference type="InterPro" id="IPR018389">
    <property type="entry name" value="DctP_fam"/>
</dbReference>
<dbReference type="PANTHER" id="PTHR33376">
    <property type="match status" value="1"/>
</dbReference>
<dbReference type="NCBIfam" id="TIGR00787">
    <property type="entry name" value="dctP"/>
    <property type="match status" value="1"/>
</dbReference>
<dbReference type="Gene3D" id="3.40.190.170">
    <property type="entry name" value="Bacterial extracellular solute-binding protein, family 7"/>
    <property type="match status" value="1"/>
</dbReference>